<proteinExistence type="predicted"/>
<evidence type="ECO:0000313" key="2">
    <source>
        <dbReference type="EMBL" id="RJP61120.1"/>
    </source>
</evidence>
<keyword evidence="2" id="KW-0762">Sugar transport</keyword>
<dbReference type="InterPro" id="IPR002178">
    <property type="entry name" value="PTS_EIIA_type-2_dom"/>
</dbReference>
<keyword evidence="2" id="KW-0813">Transport</keyword>
<organism evidence="2 3">
    <name type="scientific">Candidatus Auribacter fodinae</name>
    <dbReference type="NCBI Taxonomy" id="2093366"/>
    <lineage>
        <taxon>Bacteria</taxon>
        <taxon>Pseudomonadati</taxon>
        <taxon>Candidatus Auribacterota</taxon>
        <taxon>Candidatus Auribacteria</taxon>
        <taxon>Candidatus Auribacterales</taxon>
        <taxon>Candidatus Auribacteraceae</taxon>
        <taxon>Candidatus Auribacter</taxon>
    </lineage>
</organism>
<dbReference type="EMBL" id="QZJZ01000016">
    <property type="protein sequence ID" value="RJP61120.1"/>
    <property type="molecule type" value="Genomic_DNA"/>
</dbReference>
<dbReference type="SUPFAM" id="SSF55804">
    <property type="entry name" value="Phoshotransferase/anion transport protein"/>
    <property type="match status" value="1"/>
</dbReference>
<sequence length="156" mass="17700">MKLVNTPVQNVFRQDLMFITYGVMEKEQVLKLLVRKTCDRITSLQYDPLISAILAREQSMSTSVGKGIAVPHCRLQGLTSIMVSFALFPEGVEFASPDNQPVYFVFLVLGPDDNPDEYMQVLAQVSRVMRKKSVRDVLMKCHTQQELYACLSSLTY</sequence>
<evidence type="ECO:0000259" key="1">
    <source>
        <dbReference type="PROSITE" id="PS51094"/>
    </source>
</evidence>
<name>A0A3A4R8S1_9BACT</name>
<reference evidence="2 3" key="1">
    <citation type="journal article" date="2017" name="ISME J.">
        <title>Energy and carbon metabolisms in a deep terrestrial subsurface fluid microbial community.</title>
        <authorList>
            <person name="Momper L."/>
            <person name="Jungbluth S.P."/>
            <person name="Lee M.D."/>
            <person name="Amend J.P."/>
        </authorList>
    </citation>
    <scope>NUCLEOTIDE SEQUENCE [LARGE SCALE GENOMIC DNA]</scope>
    <source>
        <strain evidence="2">SURF_26</strain>
    </source>
</reference>
<gene>
    <name evidence="2" type="ORF">C4541_02725</name>
</gene>
<dbReference type="PANTHER" id="PTHR47738:SF1">
    <property type="entry name" value="NITROGEN REGULATORY PROTEIN"/>
    <property type="match status" value="1"/>
</dbReference>
<dbReference type="PROSITE" id="PS51094">
    <property type="entry name" value="PTS_EIIA_TYPE_2"/>
    <property type="match status" value="1"/>
</dbReference>
<dbReference type="CDD" id="cd00211">
    <property type="entry name" value="PTS_IIA_fru"/>
    <property type="match status" value="1"/>
</dbReference>
<protein>
    <submittedName>
        <fullName evidence="2">PTS sugar transporter subunit IIA</fullName>
    </submittedName>
</protein>
<comment type="caution">
    <text evidence="2">The sequence shown here is derived from an EMBL/GenBank/DDBJ whole genome shotgun (WGS) entry which is preliminary data.</text>
</comment>
<dbReference type="Pfam" id="PF00359">
    <property type="entry name" value="PTS_EIIA_2"/>
    <property type="match status" value="1"/>
</dbReference>
<evidence type="ECO:0000313" key="3">
    <source>
        <dbReference type="Proteomes" id="UP000266426"/>
    </source>
</evidence>
<dbReference type="AlphaFoldDB" id="A0A3A4R8S1"/>
<feature type="domain" description="PTS EIIA type-2" evidence="1">
    <location>
        <begin position="10"/>
        <end position="154"/>
    </location>
</feature>
<dbReference type="GO" id="GO:0030295">
    <property type="term" value="F:protein kinase activator activity"/>
    <property type="evidence" value="ECO:0007669"/>
    <property type="project" value="TreeGrafter"/>
</dbReference>
<accession>A0A3A4R8S1</accession>
<dbReference type="PANTHER" id="PTHR47738">
    <property type="entry name" value="PTS SYSTEM FRUCTOSE-LIKE EIIA COMPONENT-RELATED"/>
    <property type="match status" value="1"/>
</dbReference>
<dbReference type="Proteomes" id="UP000266426">
    <property type="component" value="Unassembled WGS sequence"/>
</dbReference>
<dbReference type="InterPro" id="IPR016152">
    <property type="entry name" value="PTrfase/Anion_transptr"/>
</dbReference>
<dbReference type="Gene3D" id="3.40.930.10">
    <property type="entry name" value="Mannitol-specific EII, Chain A"/>
    <property type="match status" value="1"/>
</dbReference>
<dbReference type="InterPro" id="IPR051541">
    <property type="entry name" value="PTS_SugarTrans_NitroReg"/>
</dbReference>